<keyword evidence="8" id="KW-0862">Zinc</keyword>
<evidence type="ECO:0000256" key="3">
    <source>
        <dbReference type="ARBA" id="ARBA00022695"/>
    </source>
</evidence>
<dbReference type="GO" id="GO:0006508">
    <property type="term" value="P:proteolysis"/>
    <property type="evidence" value="ECO:0007669"/>
    <property type="project" value="UniProtKB-KW"/>
</dbReference>
<proteinExistence type="predicted"/>
<dbReference type="PROSITE" id="PS50878">
    <property type="entry name" value="RT_POL"/>
    <property type="match status" value="1"/>
</dbReference>
<evidence type="ECO:0000256" key="2">
    <source>
        <dbReference type="ARBA" id="ARBA00022679"/>
    </source>
</evidence>
<dbReference type="PANTHER" id="PTHR24559">
    <property type="entry name" value="TRANSPOSON TY3-I GAG-POL POLYPROTEIN"/>
    <property type="match status" value="1"/>
</dbReference>
<keyword evidence="7" id="KW-0695">RNA-directed DNA polymerase</keyword>
<evidence type="ECO:0000256" key="1">
    <source>
        <dbReference type="ARBA" id="ARBA00022670"/>
    </source>
</evidence>
<evidence type="ECO:0000256" key="5">
    <source>
        <dbReference type="ARBA" id="ARBA00022759"/>
    </source>
</evidence>
<dbReference type="Gene3D" id="4.10.60.10">
    <property type="entry name" value="Zinc finger, CCHC-type"/>
    <property type="match status" value="1"/>
</dbReference>
<keyword evidence="3" id="KW-0548">Nucleotidyltransferase</keyword>
<comment type="caution">
    <text evidence="12">The sequence shown here is derived from an EMBL/GenBank/DDBJ whole genome shotgun (WGS) entry which is preliminary data.</text>
</comment>
<name>A0AAW2R1W9_SESRA</name>
<keyword evidence="5" id="KW-0255">Endonuclease</keyword>
<dbReference type="InterPro" id="IPR043128">
    <property type="entry name" value="Rev_trsase/Diguanyl_cyclase"/>
</dbReference>
<dbReference type="InterPro" id="IPR000477">
    <property type="entry name" value="RT_dom"/>
</dbReference>
<evidence type="ECO:0000256" key="4">
    <source>
        <dbReference type="ARBA" id="ARBA00022722"/>
    </source>
</evidence>
<evidence type="ECO:0000256" key="9">
    <source>
        <dbReference type="SAM" id="MobiDB-lite"/>
    </source>
</evidence>
<dbReference type="Pfam" id="PF08284">
    <property type="entry name" value="RVP_2"/>
    <property type="match status" value="1"/>
</dbReference>
<dbReference type="Gene3D" id="3.10.10.10">
    <property type="entry name" value="HIV Type 1 Reverse Transcriptase, subunit A, domain 1"/>
    <property type="match status" value="1"/>
</dbReference>
<feature type="domain" description="Reverse transcriptase" evidence="11">
    <location>
        <begin position="346"/>
        <end position="520"/>
    </location>
</feature>
<dbReference type="InterPro" id="IPR001878">
    <property type="entry name" value="Znf_CCHC"/>
</dbReference>
<dbReference type="Pfam" id="PF00078">
    <property type="entry name" value="RVT_1"/>
    <property type="match status" value="1"/>
</dbReference>
<keyword evidence="1" id="KW-0645">Protease</keyword>
<dbReference type="SMART" id="SM00343">
    <property type="entry name" value="ZnF_C2HC"/>
    <property type="match status" value="1"/>
</dbReference>
<dbReference type="InterPro" id="IPR043502">
    <property type="entry name" value="DNA/RNA_pol_sf"/>
</dbReference>
<dbReference type="CDD" id="cd01647">
    <property type="entry name" value="RT_LTR"/>
    <property type="match status" value="1"/>
</dbReference>
<organism evidence="12">
    <name type="scientific">Sesamum radiatum</name>
    <name type="common">Black benniseed</name>
    <dbReference type="NCBI Taxonomy" id="300843"/>
    <lineage>
        <taxon>Eukaryota</taxon>
        <taxon>Viridiplantae</taxon>
        <taxon>Streptophyta</taxon>
        <taxon>Embryophyta</taxon>
        <taxon>Tracheophyta</taxon>
        <taxon>Spermatophyta</taxon>
        <taxon>Magnoliopsida</taxon>
        <taxon>eudicotyledons</taxon>
        <taxon>Gunneridae</taxon>
        <taxon>Pentapetalae</taxon>
        <taxon>asterids</taxon>
        <taxon>lamiids</taxon>
        <taxon>Lamiales</taxon>
        <taxon>Pedaliaceae</taxon>
        <taxon>Sesamum</taxon>
    </lineage>
</organism>
<accession>A0AAW2R1W9</accession>
<evidence type="ECO:0000259" key="11">
    <source>
        <dbReference type="PROSITE" id="PS50878"/>
    </source>
</evidence>
<feature type="domain" description="CCHC-type" evidence="10">
    <location>
        <begin position="192"/>
        <end position="205"/>
    </location>
</feature>
<gene>
    <name evidence="12" type="ORF">Sradi_3307800</name>
</gene>
<protein>
    <submittedName>
        <fullName evidence="12">Transposon Ty3-G Gag-Pol polyprotein</fullName>
    </submittedName>
</protein>
<keyword evidence="8" id="KW-0479">Metal-binding</keyword>
<evidence type="ECO:0000256" key="8">
    <source>
        <dbReference type="PROSITE-ProRule" id="PRU00047"/>
    </source>
</evidence>
<evidence type="ECO:0000313" key="12">
    <source>
        <dbReference type="EMBL" id="KAL0373921.1"/>
    </source>
</evidence>
<dbReference type="EMBL" id="JACGWJ010000014">
    <property type="protein sequence ID" value="KAL0373921.1"/>
    <property type="molecule type" value="Genomic_DNA"/>
</dbReference>
<dbReference type="GO" id="GO:0003676">
    <property type="term" value="F:nucleic acid binding"/>
    <property type="evidence" value="ECO:0007669"/>
    <property type="project" value="InterPro"/>
</dbReference>
<keyword evidence="2" id="KW-0808">Transferase</keyword>
<feature type="region of interest" description="Disordered" evidence="9">
    <location>
        <begin position="129"/>
        <end position="167"/>
    </location>
</feature>
<evidence type="ECO:0000259" key="10">
    <source>
        <dbReference type="PROSITE" id="PS50158"/>
    </source>
</evidence>
<dbReference type="InterPro" id="IPR053134">
    <property type="entry name" value="RNA-dir_DNA_polymerase"/>
</dbReference>
<dbReference type="GO" id="GO:0008270">
    <property type="term" value="F:zinc ion binding"/>
    <property type="evidence" value="ECO:0007669"/>
    <property type="project" value="UniProtKB-KW"/>
</dbReference>
<keyword evidence="6" id="KW-0378">Hydrolase</keyword>
<dbReference type="GO" id="GO:0003964">
    <property type="term" value="F:RNA-directed DNA polymerase activity"/>
    <property type="evidence" value="ECO:0007669"/>
    <property type="project" value="UniProtKB-KW"/>
</dbReference>
<reference evidence="12" key="1">
    <citation type="submission" date="2020-06" db="EMBL/GenBank/DDBJ databases">
        <authorList>
            <person name="Li T."/>
            <person name="Hu X."/>
            <person name="Zhang T."/>
            <person name="Song X."/>
            <person name="Zhang H."/>
            <person name="Dai N."/>
            <person name="Sheng W."/>
            <person name="Hou X."/>
            <person name="Wei L."/>
        </authorList>
    </citation>
    <scope>NUCLEOTIDE SEQUENCE</scope>
    <source>
        <strain evidence="12">G02</strain>
        <tissue evidence="12">Leaf</tissue>
    </source>
</reference>
<dbReference type="Gene3D" id="3.30.70.270">
    <property type="match status" value="1"/>
</dbReference>
<reference evidence="12" key="2">
    <citation type="journal article" date="2024" name="Plant">
        <title>Genomic evolution and insights into agronomic trait innovations of Sesamum species.</title>
        <authorList>
            <person name="Miao H."/>
            <person name="Wang L."/>
            <person name="Qu L."/>
            <person name="Liu H."/>
            <person name="Sun Y."/>
            <person name="Le M."/>
            <person name="Wang Q."/>
            <person name="Wei S."/>
            <person name="Zheng Y."/>
            <person name="Lin W."/>
            <person name="Duan Y."/>
            <person name="Cao H."/>
            <person name="Xiong S."/>
            <person name="Wang X."/>
            <person name="Wei L."/>
            <person name="Li C."/>
            <person name="Ma Q."/>
            <person name="Ju M."/>
            <person name="Zhao R."/>
            <person name="Li G."/>
            <person name="Mu C."/>
            <person name="Tian Q."/>
            <person name="Mei H."/>
            <person name="Zhang T."/>
            <person name="Gao T."/>
            <person name="Zhang H."/>
        </authorList>
    </citation>
    <scope>NUCLEOTIDE SEQUENCE</scope>
    <source>
        <strain evidence="12">G02</strain>
    </source>
</reference>
<dbReference type="SUPFAM" id="SSF56672">
    <property type="entry name" value="DNA/RNA polymerases"/>
    <property type="match status" value="1"/>
</dbReference>
<keyword evidence="8" id="KW-0863">Zinc-finger</keyword>
<evidence type="ECO:0000256" key="7">
    <source>
        <dbReference type="ARBA" id="ARBA00022918"/>
    </source>
</evidence>
<sequence length="520" mass="59973">MKPHYEALRRTQIPTFDGNHDPEIVQMLLQEMEDDFELMEVPMEIKQRVVIPFLVGEGARWWEGISPSLLVDGPITWARFREAYLRHFFPNTIYLQKMVEFDTRIQAPNMTCDELSGAAIRVEADIRRRDEENNLKRPRPGQSQVKGAPNKHPALLANRRPTLPPQPQPQLPECKICYKRHAGECRWGSRVCFRCGQTGHHISECTMLDQYTTKAPTPRASTMKPNQRDNLPKGNVRAFSMTQEQANHTEDVVIGTIIINDLDSYTLFDCGATYSFVAKKFARLLDCGPELLDERYRVATPGGPPPHREIELEINLIPGAPPISKAPYRMAPAELGELKTQLQELLDKKQVRPSVSPWVTLVLFIKKKDGSLRLSIDYRELNKVTIENKYSLPRIDDLFDQLKGAKVFSKIDLRSWYHQLKINADDISKTAFRTRYGHYEFLVMPFGLTNAPAAFMDLMNRVFKQHLDKFILVFIDDILVYSPSEQEHEEHLRVVLQTLREKQLYAKLNKCELWLKSGAF</sequence>
<dbReference type="AlphaFoldDB" id="A0AAW2R1W9"/>
<keyword evidence="4" id="KW-0540">Nuclease</keyword>
<dbReference type="GO" id="GO:0004519">
    <property type="term" value="F:endonuclease activity"/>
    <property type="evidence" value="ECO:0007669"/>
    <property type="project" value="UniProtKB-KW"/>
</dbReference>
<dbReference type="Pfam" id="PF00098">
    <property type="entry name" value="zf-CCHC"/>
    <property type="match status" value="1"/>
</dbReference>
<dbReference type="PROSITE" id="PS50158">
    <property type="entry name" value="ZF_CCHC"/>
    <property type="match status" value="1"/>
</dbReference>
<dbReference type="GO" id="GO:0008233">
    <property type="term" value="F:peptidase activity"/>
    <property type="evidence" value="ECO:0007669"/>
    <property type="project" value="UniProtKB-KW"/>
</dbReference>
<dbReference type="FunFam" id="3.10.10.10:FF:000007">
    <property type="entry name" value="Retrovirus-related Pol polyprotein from transposon 17.6-like Protein"/>
    <property type="match status" value="1"/>
</dbReference>
<evidence type="ECO:0000256" key="6">
    <source>
        <dbReference type="ARBA" id="ARBA00022801"/>
    </source>
</evidence>
<dbReference type="PANTHER" id="PTHR24559:SF444">
    <property type="entry name" value="REVERSE TRANSCRIPTASE DOMAIN-CONTAINING PROTEIN"/>
    <property type="match status" value="1"/>
</dbReference>